<evidence type="ECO:0000313" key="1">
    <source>
        <dbReference type="EMBL" id="KKM85037.1"/>
    </source>
</evidence>
<comment type="caution">
    <text evidence="1">The sequence shown here is derived from an EMBL/GenBank/DDBJ whole genome shotgun (WGS) entry which is preliminary data.</text>
</comment>
<sequence length="112" mass="12821">MIIESMKSKIKDLIDSIKNEYLNTSNKVIKTLSGSLEVIQKVFPRYGSFIMEFIQNADDAHSKTLKFEVTKEELLIFNDGDPFTDEDIESICDIGQSSKFPPVFQNVIYIAY</sequence>
<accession>A0A0F9NUR3</accession>
<dbReference type="NCBIfam" id="NF047352">
    <property type="entry name" value="P_loop_sacsin"/>
    <property type="match status" value="1"/>
</dbReference>
<organism evidence="1">
    <name type="scientific">marine sediment metagenome</name>
    <dbReference type="NCBI Taxonomy" id="412755"/>
    <lineage>
        <taxon>unclassified sequences</taxon>
        <taxon>metagenomes</taxon>
        <taxon>ecological metagenomes</taxon>
    </lineage>
</organism>
<reference evidence="1" key="1">
    <citation type="journal article" date="2015" name="Nature">
        <title>Complex archaea that bridge the gap between prokaryotes and eukaryotes.</title>
        <authorList>
            <person name="Spang A."/>
            <person name="Saw J.H."/>
            <person name="Jorgensen S.L."/>
            <person name="Zaremba-Niedzwiedzka K."/>
            <person name="Martijn J."/>
            <person name="Lind A.E."/>
            <person name="van Eijk R."/>
            <person name="Schleper C."/>
            <person name="Guy L."/>
            <person name="Ettema T.J."/>
        </authorList>
    </citation>
    <scope>NUCLEOTIDE SEQUENCE</scope>
</reference>
<dbReference type="AlphaFoldDB" id="A0A0F9NUR3"/>
<protein>
    <submittedName>
        <fullName evidence="1">Uncharacterized protein</fullName>
    </submittedName>
</protein>
<dbReference type="EMBL" id="LAZR01007474">
    <property type="protein sequence ID" value="KKM85037.1"/>
    <property type="molecule type" value="Genomic_DNA"/>
</dbReference>
<dbReference type="PANTHER" id="PTHR32387:SF0">
    <property type="entry name" value="PROTEIN NO VEIN"/>
    <property type="match status" value="1"/>
</dbReference>
<dbReference type="SUPFAM" id="SSF55874">
    <property type="entry name" value="ATPase domain of HSP90 chaperone/DNA topoisomerase II/histidine kinase"/>
    <property type="match status" value="1"/>
</dbReference>
<dbReference type="InterPro" id="IPR052957">
    <property type="entry name" value="Auxin_embryo_med"/>
</dbReference>
<dbReference type="InterPro" id="IPR036890">
    <property type="entry name" value="HATPase_C_sf"/>
</dbReference>
<dbReference type="PANTHER" id="PTHR32387">
    <property type="entry name" value="WU:FJ29H11"/>
    <property type="match status" value="1"/>
</dbReference>
<gene>
    <name evidence="1" type="ORF">LCGC14_1293120</name>
</gene>
<name>A0A0F9NUR3_9ZZZZ</name>
<proteinExistence type="predicted"/>